<gene>
    <name evidence="2" type="ORF">A2867_04040</name>
</gene>
<reference evidence="2 3" key="1">
    <citation type="journal article" date="2016" name="Nat. Commun.">
        <title>Thousands of microbial genomes shed light on interconnected biogeochemical processes in an aquifer system.</title>
        <authorList>
            <person name="Anantharaman K."/>
            <person name="Brown C.T."/>
            <person name="Hug L.A."/>
            <person name="Sharon I."/>
            <person name="Castelle C.J."/>
            <person name="Probst A.J."/>
            <person name="Thomas B.C."/>
            <person name="Singh A."/>
            <person name="Wilkins M.J."/>
            <person name="Karaoz U."/>
            <person name="Brodie E.L."/>
            <person name="Williams K.H."/>
            <person name="Hubbard S.S."/>
            <person name="Banfield J.F."/>
        </authorList>
    </citation>
    <scope>NUCLEOTIDE SEQUENCE [LARGE SCALE GENOMIC DNA]</scope>
</reference>
<proteinExistence type="predicted"/>
<accession>A0A1F5JFV6</accession>
<feature type="chain" id="PRO_5009519025" evidence="1">
    <location>
        <begin position="27"/>
        <end position="203"/>
    </location>
</feature>
<dbReference type="EMBL" id="MFCP01000038">
    <property type="protein sequence ID" value="OGE27479.1"/>
    <property type="molecule type" value="Genomic_DNA"/>
</dbReference>
<protein>
    <submittedName>
        <fullName evidence="2">Uncharacterized protein</fullName>
    </submittedName>
</protein>
<feature type="signal peptide" evidence="1">
    <location>
        <begin position="1"/>
        <end position="26"/>
    </location>
</feature>
<evidence type="ECO:0000313" key="2">
    <source>
        <dbReference type="EMBL" id="OGE27479.1"/>
    </source>
</evidence>
<comment type="caution">
    <text evidence="2">The sequence shown here is derived from an EMBL/GenBank/DDBJ whole genome shotgun (WGS) entry which is preliminary data.</text>
</comment>
<name>A0A1F5JFV6_9BACT</name>
<evidence type="ECO:0000256" key="1">
    <source>
        <dbReference type="SAM" id="SignalP"/>
    </source>
</evidence>
<sequence length="203" mass="22885">MKGPDFRKSQVVLAGILALTAGAAFAARSQGIGIDKKGIVQTATCEDSAIRNCLRETRLVRWHLLQEPPDADILRVNDFFSQLLKGRPDGYQIDLITPFVAAPTSRRIGILNVVRGNKQDMVLDFRKKLGDIKHFRIKVNSQGIEELSGQEPLDQIYPFLASLFYKNGSPKHYKTVDPESPYRLYLEGIRSLQEYDLNGKRNP</sequence>
<dbReference type="AlphaFoldDB" id="A0A1F5JFV6"/>
<keyword evidence="1" id="KW-0732">Signal</keyword>
<organism evidence="2 3">
    <name type="scientific">Candidatus Daviesbacteria bacterium RIFCSPHIGHO2_01_FULL_40_11</name>
    <dbReference type="NCBI Taxonomy" id="1797762"/>
    <lineage>
        <taxon>Bacteria</taxon>
        <taxon>Candidatus Daviesiibacteriota</taxon>
    </lineage>
</organism>
<evidence type="ECO:0000313" key="3">
    <source>
        <dbReference type="Proteomes" id="UP000177555"/>
    </source>
</evidence>
<dbReference type="Proteomes" id="UP000177555">
    <property type="component" value="Unassembled WGS sequence"/>
</dbReference>